<sequence>MYEFYKGQTVKTVIGKTLTAEELRERPFFAPLFEDECVIVLNSDGRMTSFKTLSEAKADLGIPVDDGTTGDDAARLLNEAQAEVDRKAAEAEAQAKEEQATLADIQAQLDALTGAN</sequence>
<accession>A0ABT7DU30</accession>
<comment type="caution">
    <text evidence="2">The sequence shown here is derived from an EMBL/GenBank/DDBJ whole genome shotgun (WGS) entry which is preliminary data.</text>
</comment>
<organism evidence="2 3">
    <name type="scientific">Gordonibacter faecis</name>
    <dbReference type="NCBI Taxonomy" id="3047475"/>
    <lineage>
        <taxon>Bacteria</taxon>
        <taxon>Bacillati</taxon>
        <taxon>Actinomycetota</taxon>
        <taxon>Coriobacteriia</taxon>
        <taxon>Eggerthellales</taxon>
        <taxon>Eggerthellaceae</taxon>
        <taxon>Gordonibacter</taxon>
    </lineage>
</organism>
<keyword evidence="3" id="KW-1185">Reference proteome</keyword>
<feature type="coiled-coil region" evidence="1">
    <location>
        <begin position="74"/>
        <end position="115"/>
    </location>
</feature>
<proteinExistence type="predicted"/>
<gene>
    <name evidence="2" type="ORF">QNJ86_12470</name>
</gene>
<evidence type="ECO:0000313" key="2">
    <source>
        <dbReference type="EMBL" id="MDJ1651620.1"/>
    </source>
</evidence>
<dbReference type="RefSeq" id="WP_283832968.1">
    <property type="nucleotide sequence ID" value="NZ_JASJEU010000024.1"/>
</dbReference>
<dbReference type="Proteomes" id="UP001232750">
    <property type="component" value="Unassembled WGS sequence"/>
</dbReference>
<evidence type="ECO:0000256" key="1">
    <source>
        <dbReference type="SAM" id="Coils"/>
    </source>
</evidence>
<evidence type="ECO:0000313" key="3">
    <source>
        <dbReference type="Proteomes" id="UP001232750"/>
    </source>
</evidence>
<dbReference type="EMBL" id="JASJEU010000024">
    <property type="protein sequence ID" value="MDJ1651620.1"/>
    <property type="molecule type" value="Genomic_DNA"/>
</dbReference>
<protein>
    <submittedName>
        <fullName evidence="2">Uncharacterized protein</fullName>
    </submittedName>
</protein>
<reference evidence="2 3" key="1">
    <citation type="submission" date="2023-05" db="EMBL/GenBank/DDBJ databases">
        <title>Gordonibacter KGMB12511T sp. nov., isolated from faeces of healthy Korean.</title>
        <authorList>
            <person name="Kim H.S."/>
            <person name="Kim J.-S."/>
            <person name="Suh M.K."/>
            <person name="Eom M.K."/>
            <person name="Do H.E."/>
            <person name="Lee J.-S."/>
        </authorList>
    </citation>
    <scope>NUCLEOTIDE SEQUENCE [LARGE SCALE GENOMIC DNA]</scope>
    <source>
        <strain evidence="2 3">KGMB12511</strain>
    </source>
</reference>
<keyword evidence="1" id="KW-0175">Coiled coil</keyword>
<name>A0ABT7DU30_9ACTN</name>